<accession>A0A914C0K2</accession>
<dbReference type="WBParaSite" id="ACRNAN_Path_1444.g5659.t1">
    <property type="protein sequence ID" value="ACRNAN_Path_1444.g5659.t1"/>
    <property type="gene ID" value="ACRNAN_Path_1444.g5659"/>
</dbReference>
<name>A0A914C0K2_9BILA</name>
<dbReference type="InterPro" id="IPR016187">
    <property type="entry name" value="CTDL_fold"/>
</dbReference>
<keyword evidence="2" id="KW-1185">Reference proteome</keyword>
<proteinExistence type="predicted"/>
<dbReference type="AlphaFoldDB" id="A0A914C0K2"/>
<dbReference type="SUPFAM" id="SSF56436">
    <property type="entry name" value="C-type lectin-like"/>
    <property type="match status" value="1"/>
</dbReference>
<dbReference type="InterPro" id="IPR016186">
    <property type="entry name" value="C-type_lectin-like/link_sf"/>
</dbReference>
<protein>
    <submittedName>
        <fullName evidence="3">C-type lectin domain-containing protein</fullName>
    </submittedName>
</protein>
<dbReference type="InterPro" id="IPR001304">
    <property type="entry name" value="C-type_lectin-like"/>
</dbReference>
<reference evidence="3" key="1">
    <citation type="submission" date="2022-11" db="UniProtKB">
        <authorList>
            <consortium name="WormBaseParasite"/>
        </authorList>
    </citation>
    <scope>IDENTIFICATION</scope>
</reference>
<evidence type="ECO:0000259" key="1">
    <source>
        <dbReference type="PROSITE" id="PS50041"/>
    </source>
</evidence>
<sequence>MDNFRCAEDTYCLNKLVLFTAIDDNATVVAAENIANKINDSSFIIFIGLNQKRGASYLNIGRRLYYNIPFTDYHVHKGTPIVPFLQDVLCKMNIPTPKSYKCGQGYCESIVCGHLDNGYMRCQYFTECIHEQCYYWRHSGRQWGNAKKYCEIINSSLVTIHNETVQKELYKIIGDFEYWTGLYSDYAFNRIWKWHGTNKTLADTNFTNWADDQPNSNDYCDDKKEYGI</sequence>
<dbReference type="PROSITE" id="PS50041">
    <property type="entry name" value="C_TYPE_LECTIN_2"/>
    <property type="match status" value="1"/>
</dbReference>
<evidence type="ECO:0000313" key="3">
    <source>
        <dbReference type="WBParaSite" id="ACRNAN_Path_1444.g5659.t1"/>
    </source>
</evidence>
<evidence type="ECO:0000313" key="2">
    <source>
        <dbReference type="Proteomes" id="UP000887540"/>
    </source>
</evidence>
<dbReference type="Proteomes" id="UP000887540">
    <property type="component" value="Unplaced"/>
</dbReference>
<organism evidence="2 3">
    <name type="scientific">Acrobeloides nanus</name>
    <dbReference type="NCBI Taxonomy" id="290746"/>
    <lineage>
        <taxon>Eukaryota</taxon>
        <taxon>Metazoa</taxon>
        <taxon>Ecdysozoa</taxon>
        <taxon>Nematoda</taxon>
        <taxon>Chromadorea</taxon>
        <taxon>Rhabditida</taxon>
        <taxon>Tylenchina</taxon>
        <taxon>Cephalobomorpha</taxon>
        <taxon>Cephaloboidea</taxon>
        <taxon>Cephalobidae</taxon>
        <taxon>Acrobeloides</taxon>
    </lineage>
</organism>
<dbReference type="Pfam" id="PF00059">
    <property type="entry name" value="Lectin_C"/>
    <property type="match status" value="1"/>
</dbReference>
<dbReference type="Gene3D" id="3.10.100.10">
    <property type="entry name" value="Mannose-Binding Protein A, subunit A"/>
    <property type="match status" value="1"/>
</dbReference>
<dbReference type="PANTHER" id="PTHR22803">
    <property type="entry name" value="MANNOSE, PHOSPHOLIPASE, LECTIN RECEPTOR RELATED"/>
    <property type="match status" value="1"/>
</dbReference>
<dbReference type="InterPro" id="IPR050111">
    <property type="entry name" value="C-type_lectin/snaclec_domain"/>
</dbReference>
<feature type="domain" description="C-type lectin" evidence="1">
    <location>
        <begin position="129"/>
        <end position="220"/>
    </location>
</feature>